<dbReference type="InterPro" id="IPR036761">
    <property type="entry name" value="TTHA0802/YceI-like_sf"/>
</dbReference>
<dbReference type="RefSeq" id="WP_147029848.1">
    <property type="nucleotide sequence ID" value="NZ_CP042436.1"/>
</dbReference>
<dbReference type="KEGG" id="mgin:FRZ54_01290"/>
<feature type="signal peptide" evidence="1">
    <location>
        <begin position="1"/>
        <end position="19"/>
    </location>
</feature>
<keyword evidence="4" id="KW-1185">Reference proteome</keyword>
<proteinExistence type="predicted"/>
<dbReference type="EMBL" id="CP042436">
    <property type="protein sequence ID" value="QEC61270.1"/>
    <property type="molecule type" value="Genomic_DNA"/>
</dbReference>
<name>A0A5B8UQA4_9SPHI</name>
<feature type="domain" description="Lipid/polyisoprenoid-binding YceI-like" evidence="2">
    <location>
        <begin position="17"/>
        <end position="177"/>
    </location>
</feature>
<gene>
    <name evidence="3" type="ORF">FRZ54_01290</name>
</gene>
<evidence type="ECO:0000313" key="3">
    <source>
        <dbReference type="EMBL" id="QEC61270.1"/>
    </source>
</evidence>
<evidence type="ECO:0000259" key="2">
    <source>
        <dbReference type="SMART" id="SM00867"/>
    </source>
</evidence>
<dbReference type="SMART" id="SM00867">
    <property type="entry name" value="YceI"/>
    <property type="match status" value="1"/>
</dbReference>
<reference evidence="3 4" key="1">
    <citation type="journal article" date="2017" name="Curr. Microbiol.">
        <title>Mucilaginibacter ginsenosidivorans sp. nov., Isolated from Soil of Ginseng Field.</title>
        <authorList>
            <person name="Kim M.M."/>
            <person name="Siddiqi M.Z."/>
            <person name="Im W.T."/>
        </authorList>
    </citation>
    <scope>NUCLEOTIDE SEQUENCE [LARGE SCALE GENOMIC DNA]</scope>
    <source>
        <strain evidence="3 4">Gsoil 3017</strain>
    </source>
</reference>
<evidence type="ECO:0000256" key="1">
    <source>
        <dbReference type="SAM" id="SignalP"/>
    </source>
</evidence>
<dbReference type="OrthoDB" id="9811006at2"/>
<feature type="chain" id="PRO_5022862567" evidence="1">
    <location>
        <begin position="20"/>
        <end position="178"/>
    </location>
</feature>
<dbReference type="PANTHER" id="PTHR34406:SF1">
    <property type="entry name" value="PROTEIN YCEI"/>
    <property type="match status" value="1"/>
</dbReference>
<dbReference type="AlphaFoldDB" id="A0A5B8UQA4"/>
<dbReference type="InterPro" id="IPR007372">
    <property type="entry name" value="Lipid/polyisoprenoid-bd_YceI"/>
</dbReference>
<dbReference type="SUPFAM" id="SSF101874">
    <property type="entry name" value="YceI-like"/>
    <property type="match status" value="1"/>
</dbReference>
<dbReference type="Pfam" id="PF04264">
    <property type="entry name" value="YceI"/>
    <property type="match status" value="1"/>
</dbReference>
<organism evidence="3 4">
    <name type="scientific">Mucilaginibacter ginsenosidivorans</name>
    <dbReference type="NCBI Taxonomy" id="398053"/>
    <lineage>
        <taxon>Bacteria</taxon>
        <taxon>Pseudomonadati</taxon>
        <taxon>Bacteroidota</taxon>
        <taxon>Sphingobacteriia</taxon>
        <taxon>Sphingobacteriales</taxon>
        <taxon>Sphingobacteriaceae</taxon>
        <taxon>Mucilaginibacter</taxon>
    </lineage>
</organism>
<dbReference type="Gene3D" id="2.40.128.110">
    <property type="entry name" value="Lipid/polyisoprenoid-binding, YceI-like"/>
    <property type="match status" value="1"/>
</dbReference>
<evidence type="ECO:0000313" key="4">
    <source>
        <dbReference type="Proteomes" id="UP000321479"/>
    </source>
</evidence>
<protein>
    <submittedName>
        <fullName evidence="3">YceI family protein</fullName>
    </submittedName>
</protein>
<keyword evidence="1" id="KW-0732">Signal</keyword>
<accession>A0A5B8UQA4</accession>
<sequence>MKRIYPLLLFLFFATCTFAQVKEQTVTKSSVVFHIKNLGFTVDGTLAGFKGEVKFDPADLAASSITASVDVNTIDTDNGTRNDHLKSDNYFDVAKYPDISMKSVSFKHNSGSNYTGTFSLTIKDKTNTIAVPFTYTESVSGAEFKGNFQIQRTTYGVGGKSLVMSNDVKVDISITTTK</sequence>
<dbReference type="PANTHER" id="PTHR34406">
    <property type="entry name" value="PROTEIN YCEI"/>
    <property type="match status" value="1"/>
</dbReference>
<dbReference type="Proteomes" id="UP000321479">
    <property type="component" value="Chromosome"/>
</dbReference>